<keyword evidence="3" id="KW-0407">Ion channel</keyword>
<keyword evidence="1" id="KW-1133">Transmembrane helix</keyword>
<keyword evidence="1" id="KW-0812">Transmembrane</keyword>
<feature type="transmembrane region" description="Helical" evidence="1">
    <location>
        <begin position="77"/>
        <end position="97"/>
    </location>
</feature>
<dbReference type="InterPro" id="IPR013099">
    <property type="entry name" value="K_chnl_dom"/>
</dbReference>
<organism evidence="3 4">
    <name type="scientific">Georgenia thermotolerans</name>
    <dbReference type="NCBI Taxonomy" id="527326"/>
    <lineage>
        <taxon>Bacteria</taxon>
        <taxon>Bacillati</taxon>
        <taxon>Actinomycetota</taxon>
        <taxon>Actinomycetes</taxon>
        <taxon>Micrococcales</taxon>
        <taxon>Bogoriellaceae</taxon>
        <taxon>Georgenia</taxon>
    </lineage>
</organism>
<keyword evidence="4" id="KW-1185">Reference proteome</keyword>
<feature type="transmembrane region" description="Helical" evidence="1">
    <location>
        <begin position="142"/>
        <end position="163"/>
    </location>
</feature>
<dbReference type="OrthoDB" id="9799090at2"/>
<keyword evidence="3" id="KW-0813">Transport</keyword>
<feature type="transmembrane region" description="Helical" evidence="1">
    <location>
        <begin position="43"/>
        <end position="65"/>
    </location>
</feature>
<evidence type="ECO:0000313" key="4">
    <source>
        <dbReference type="Proteomes" id="UP000451860"/>
    </source>
</evidence>
<dbReference type="SUPFAM" id="SSF81324">
    <property type="entry name" value="Voltage-gated potassium channels"/>
    <property type="match status" value="1"/>
</dbReference>
<feature type="domain" description="Potassium channel" evidence="2">
    <location>
        <begin position="89"/>
        <end position="167"/>
    </location>
</feature>
<keyword evidence="1" id="KW-0472">Membrane</keyword>
<dbReference type="Pfam" id="PF07885">
    <property type="entry name" value="Ion_trans_2"/>
    <property type="match status" value="1"/>
</dbReference>
<feature type="non-terminal residue" evidence="3">
    <location>
        <position position="172"/>
    </location>
</feature>
<proteinExistence type="predicted"/>
<keyword evidence="3" id="KW-0406">Ion transport</keyword>
<protein>
    <submittedName>
        <fullName evidence="3">Two pore domain potassium channel family protein</fullName>
    </submittedName>
</protein>
<dbReference type="AlphaFoldDB" id="A0A7J5UII7"/>
<gene>
    <name evidence="3" type="ORF">GB883_21220</name>
</gene>
<accession>A0A7J5UII7</accession>
<evidence type="ECO:0000256" key="1">
    <source>
        <dbReference type="SAM" id="Phobius"/>
    </source>
</evidence>
<reference evidence="3 4" key="1">
    <citation type="submission" date="2019-10" db="EMBL/GenBank/DDBJ databases">
        <title>Georgenia wutianyii sp. nov. and Georgenia yuyongxinii sp. nov. isolated from plateau pika (Ochotona curzoniae) in the Qinghai-Tibet plateau of China.</title>
        <authorList>
            <person name="Tian Z."/>
        </authorList>
    </citation>
    <scope>NUCLEOTIDE SEQUENCE [LARGE SCALE GENOMIC DNA]</scope>
    <source>
        <strain evidence="3 4">DSM 21501</strain>
    </source>
</reference>
<dbReference type="Gene3D" id="1.10.287.70">
    <property type="match status" value="1"/>
</dbReference>
<dbReference type="EMBL" id="WHJE01000294">
    <property type="protein sequence ID" value="KAE8762080.1"/>
    <property type="molecule type" value="Genomic_DNA"/>
</dbReference>
<name>A0A7J5UII7_9MICO</name>
<evidence type="ECO:0000313" key="3">
    <source>
        <dbReference type="EMBL" id="KAE8762080.1"/>
    </source>
</evidence>
<dbReference type="Proteomes" id="UP000451860">
    <property type="component" value="Unassembled WGS sequence"/>
</dbReference>
<feature type="transmembrane region" description="Helical" evidence="1">
    <location>
        <begin position="117"/>
        <end position="135"/>
    </location>
</feature>
<comment type="caution">
    <text evidence="3">The sequence shown here is derived from an EMBL/GenBank/DDBJ whole genome shotgun (WGS) entry which is preliminary data.</text>
</comment>
<sequence>MTAGGDGRRSRAGWPRTKAALRPVLIASALLVVYFAVPVGTASAPAVVLLVLGLLALGGLLIWQVRAVTVSPYPRLRALEVVATVVPFFLTLFSGIYSAMSQSDPAAFSEPLGRLDALYFAITTFATVGFGDIVARTEGARLVVTLQMVGGLVLVGLLARVLVGAMQRGLRR</sequence>
<evidence type="ECO:0000259" key="2">
    <source>
        <dbReference type="Pfam" id="PF07885"/>
    </source>
</evidence>
<dbReference type="GO" id="GO:0034220">
    <property type="term" value="P:monoatomic ion transmembrane transport"/>
    <property type="evidence" value="ECO:0007669"/>
    <property type="project" value="UniProtKB-KW"/>
</dbReference>
<feature type="transmembrane region" description="Helical" evidence="1">
    <location>
        <begin position="20"/>
        <end position="37"/>
    </location>
</feature>